<dbReference type="InterPro" id="IPR028581">
    <property type="entry name" value="DeoC_typeI"/>
</dbReference>
<dbReference type="CDD" id="cd00959">
    <property type="entry name" value="DeoC"/>
    <property type="match status" value="1"/>
</dbReference>
<evidence type="ECO:0000313" key="9">
    <source>
        <dbReference type="Proteomes" id="UP000198901"/>
    </source>
</evidence>
<keyword evidence="4 7" id="KW-0704">Schiff base</keyword>
<dbReference type="SUPFAM" id="SSF51569">
    <property type="entry name" value="Aldolase"/>
    <property type="match status" value="1"/>
</dbReference>
<feature type="active site" description="Proton donor/acceptor" evidence="7">
    <location>
        <position position="90"/>
    </location>
</feature>
<comment type="pathway">
    <text evidence="7">Carbohydrate degradation; 2-deoxy-D-ribose 1-phosphate degradation; D-glyceraldehyde 3-phosphate and acetaldehyde from 2-deoxy-alpha-D-ribose 1-phosphate: step 2/2.</text>
</comment>
<dbReference type="GO" id="GO:0005737">
    <property type="term" value="C:cytoplasm"/>
    <property type="evidence" value="ECO:0007669"/>
    <property type="project" value="UniProtKB-SubCell"/>
</dbReference>
<protein>
    <recommendedName>
        <fullName evidence="7">Deoxyribose-phosphate aldolase</fullName>
        <shortName evidence="7">DERA</shortName>
        <ecNumber evidence="7">4.1.2.4</ecNumber>
    </recommendedName>
    <alternativeName>
        <fullName evidence="7">2-deoxy-D-ribose 5-phosphate aldolase</fullName>
    </alternativeName>
    <alternativeName>
        <fullName evidence="7">Phosphodeoxyriboaldolase</fullName>
        <shortName evidence="7">Deoxyriboaldolase</shortName>
    </alternativeName>
</protein>
<comment type="function">
    <text evidence="6 7">Catalyzes a reversible aldol reaction between acetaldehyde and D-glyceraldehyde 3-phosphate to generate 2-deoxy-D-ribose 5-phosphate.</text>
</comment>
<dbReference type="GO" id="GO:0016052">
    <property type="term" value="P:carbohydrate catabolic process"/>
    <property type="evidence" value="ECO:0007669"/>
    <property type="project" value="TreeGrafter"/>
</dbReference>
<dbReference type="GO" id="GO:0004139">
    <property type="term" value="F:deoxyribose-phosphate aldolase activity"/>
    <property type="evidence" value="ECO:0007669"/>
    <property type="project" value="UniProtKB-UniRule"/>
</dbReference>
<dbReference type="Gene3D" id="3.20.20.70">
    <property type="entry name" value="Aldolase class I"/>
    <property type="match status" value="1"/>
</dbReference>
<sequence>MTPLARLIDHALLSPLLTDTELEAGCRTALDYGVAAVCIKPYAVPLAARLLAGSNVAVCTVIGFPHGSNATSIKIAETLQAIRDGATEIDMVVNLGKVLGGDWTYVSAEINALHQTCRENGAILKVIFENDYLTDAQKIRLCTLCRHVEFIKTSTGFGFPKPDGAAYRGATPEDLALMLAHAGEGVRVKASGGIRTLEAALALREMGVARIGTSSTVTILEEARKQSIT</sequence>
<evidence type="ECO:0000256" key="5">
    <source>
        <dbReference type="ARBA" id="ARBA00048791"/>
    </source>
</evidence>
<dbReference type="PIRSF" id="PIRSF001357">
    <property type="entry name" value="DeoC"/>
    <property type="match status" value="1"/>
</dbReference>
<accession>A0A1G9SR17</accession>
<dbReference type="UniPathway" id="UPA00002">
    <property type="reaction ID" value="UER00468"/>
</dbReference>
<evidence type="ECO:0000256" key="3">
    <source>
        <dbReference type="ARBA" id="ARBA00023239"/>
    </source>
</evidence>
<dbReference type="STRING" id="563176.SAMN04488090_3264"/>
<dbReference type="NCBIfam" id="TIGR00126">
    <property type="entry name" value="deoC"/>
    <property type="match status" value="1"/>
</dbReference>
<proteinExistence type="inferred from homology"/>
<dbReference type="EMBL" id="FNGS01000006">
    <property type="protein sequence ID" value="SDM37899.1"/>
    <property type="molecule type" value="Genomic_DNA"/>
</dbReference>
<comment type="subcellular location">
    <subcellularLocation>
        <location evidence="7">Cytoplasm</location>
    </subcellularLocation>
</comment>
<dbReference type="RefSeq" id="WP_093204519.1">
    <property type="nucleotide sequence ID" value="NZ_FNGS01000006.1"/>
</dbReference>
<keyword evidence="2 7" id="KW-0963">Cytoplasm</keyword>
<dbReference type="AlphaFoldDB" id="A0A1G9SR17"/>
<dbReference type="FunFam" id="3.20.20.70:FF:000044">
    <property type="entry name" value="Deoxyribose-phosphate aldolase"/>
    <property type="match status" value="1"/>
</dbReference>
<dbReference type="GO" id="GO:0009264">
    <property type="term" value="P:deoxyribonucleotide catabolic process"/>
    <property type="evidence" value="ECO:0007669"/>
    <property type="project" value="UniProtKB-UniRule"/>
</dbReference>
<keyword evidence="9" id="KW-1185">Reference proteome</keyword>
<dbReference type="HAMAP" id="MF_00114">
    <property type="entry name" value="DeoC_type1"/>
    <property type="match status" value="1"/>
</dbReference>
<comment type="similarity">
    <text evidence="1 7">Belongs to the DeoC/FbaB aldolase family. DeoC type 1 subfamily.</text>
</comment>
<evidence type="ECO:0000256" key="7">
    <source>
        <dbReference type="HAMAP-Rule" id="MF_00114"/>
    </source>
</evidence>
<dbReference type="InterPro" id="IPR011343">
    <property type="entry name" value="DeoC"/>
</dbReference>
<comment type="catalytic activity">
    <reaction evidence="5 7">
        <text>2-deoxy-D-ribose 5-phosphate = D-glyceraldehyde 3-phosphate + acetaldehyde</text>
        <dbReference type="Rhea" id="RHEA:12821"/>
        <dbReference type="ChEBI" id="CHEBI:15343"/>
        <dbReference type="ChEBI" id="CHEBI:59776"/>
        <dbReference type="ChEBI" id="CHEBI:62877"/>
        <dbReference type="EC" id="4.1.2.4"/>
    </reaction>
</comment>
<evidence type="ECO:0000256" key="1">
    <source>
        <dbReference type="ARBA" id="ARBA00010936"/>
    </source>
</evidence>
<dbReference type="PANTHER" id="PTHR10889:SF1">
    <property type="entry name" value="DEOXYRIBOSE-PHOSPHATE ALDOLASE"/>
    <property type="match status" value="1"/>
</dbReference>
<keyword evidence="3 7" id="KW-0456">Lyase</keyword>
<dbReference type="GO" id="GO:0006018">
    <property type="term" value="P:2-deoxyribose 1-phosphate catabolic process"/>
    <property type="evidence" value="ECO:0007669"/>
    <property type="project" value="UniProtKB-UniRule"/>
</dbReference>
<dbReference type="EC" id="4.1.2.4" evidence="7"/>
<dbReference type="PANTHER" id="PTHR10889">
    <property type="entry name" value="DEOXYRIBOSE-PHOSPHATE ALDOLASE"/>
    <property type="match status" value="1"/>
</dbReference>
<feature type="active site" description="Proton donor/acceptor" evidence="7">
    <location>
        <position position="189"/>
    </location>
</feature>
<dbReference type="Proteomes" id="UP000198901">
    <property type="component" value="Unassembled WGS sequence"/>
</dbReference>
<dbReference type="Pfam" id="PF01791">
    <property type="entry name" value="DeoC"/>
    <property type="match status" value="1"/>
</dbReference>
<dbReference type="InterPro" id="IPR002915">
    <property type="entry name" value="DeoC/FbaB/LacD_aldolase"/>
</dbReference>
<evidence type="ECO:0000256" key="4">
    <source>
        <dbReference type="ARBA" id="ARBA00023270"/>
    </source>
</evidence>
<feature type="active site" description="Schiff-base intermediate with acetaldehyde" evidence="7">
    <location>
        <position position="152"/>
    </location>
</feature>
<organism evidence="8 9">
    <name type="scientific">Siphonobacter aquaeclarae</name>
    <dbReference type="NCBI Taxonomy" id="563176"/>
    <lineage>
        <taxon>Bacteria</taxon>
        <taxon>Pseudomonadati</taxon>
        <taxon>Bacteroidota</taxon>
        <taxon>Cytophagia</taxon>
        <taxon>Cytophagales</taxon>
        <taxon>Cytophagaceae</taxon>
        <taxon>Siphonobacter</taxon>
    </lineage>
</organism>
<dbReference type="OrthoDB" id="9778711at2"/>
<gene>
    <name evidence="7" type="primary">deoC</name>
    <name evidence="8" type="ORF">SAMN04488090_3264</name>
</gene>
<dbReference type="InterPro" id="IPR013785">
    <property type="entry name" value="Aldolase_TIM"/>
</dbReference>
<reference evidence="8 9" key="1">
    <citation type="submission" date="2016-10" db="EMBL/GenBank/DDBJ databases">
        <authorList>
            <person name="de Groot N.N."/>
        </authorList>
    </citation>
    <scope>NUCLEOTIDE SEQUENCE [LARGE SCALE GENOMIC DNA]</scope>
    <source>
        <strain evidence="8 9">DSM 21668</strain>
    </source>
</reference>
<name>A0A1G9SR17_9BACT</name>
<dbReference type="SMART" id="SM01133">
    <property type="entry name" value="DeoC"/>
    <property type="match status" value="1"/>
</dbReference>
<evidence type="ECO:0000256" key="2">
    <source>
        <dbReference type="ARBA" id="ARBA00022490"/>
    </source>
</evidence>
<evidence type="ECO:0000313" key="8">
    <source>
        <dbReference type="EMBL" id="SDM37899.1"/>
    </source>
</evidence>
<evidence type="ECO:0000256" key="6">
    <source>
        <dbReference type="ARBA" id="ARBA00056337"/>
    </source>
</evidence>